<protein>
    <recommendedName>
        <fullName evidence="1">VOC domain-containing protein</fullName>
    </recommendedName>
</protein>
<dbReference type="CDD" id="cd07245">
    <property type="entry name" value="VOC_like"/>
    <property type="match status" value="1"/>
</dbReference>
<dbReference type="InterPro" id="IPR029068">
    <property type="entry name" value="Glyas_Bleomycin-R_OHBP_Dase"/>
</dbReference>
<feature type="domain" description="VOC" evidence="1">
    <location>
        <begin position="22"/>
        <end position="144"/>
    </location>
</feature>
<evidence type="ECO:0000259" key="1">
    <source>
        <dbReference type="PROSITE" id="PS51819"/>
    </source>
</evidence>
<dbReference type="PROSITE" id="PS51819">
    <property type="entry name" value="VOC"/>
    <property type="match status" value="1"/>
</dbReference>
<evidence type="ECO:0000313" key="2">
    <source>
        <dbReference type="EMBL" id="ABK26885.1"/>
    </source>
</evidence>
<dbReference type="InterPro" id="IPR004360">
    <property type="entry name" value="Glyas_Fos-R_dOase_dom"/>
</dbReference>
<dbReference type="AlphaFoldDB" id="A9P1X4"/>
<dbReference type="Pfam" id="PF00903">
    <property type="entry name" value="Glyoxalase"/>
    <property type="match status" value="1"/>
</dbReference>
<dbReference type="SUPFAM" id="SSF54593">
    <property type="entry name" value="Glyoxalase/Bleomycin resistance protein/Dihydroxybiphenyl dioxygenase"/>
    <property type="match status" value="1"/>
</dbReference>
<organism evidence="2">
    <name type="scientific">Picea sitchensis</name>
    <name type="common">Sitka spruce</name>
    <name type="synonym">Pinus sitchensis</name>
    <dbReference type="NCBI Taxonomy" id="3332"/>
    <lineage>
        <taxon>Eukaryota</taxon>
        <taxon>Viridiplantae</taxon>
        <taxon>Streptophyta</taxon>
        <taxon>Embryophyta</taxon>
        <taxon>Tracheophyta</taxon>
        <taxon>Spermatophyta</taxon>
        <taxon>Pinopsida</taxon>
        <taxon>Pinidae</taxon>
        <taxon>Conifers I</taxon>
        <taxon>Pinales</taxon>
        <taxon>Pinaceae</taxon>
        <taxon>Picea</taxon>
    </lineage>
</organism>
<accession>A9P1X4</accession>
<sequence length="197" mass="21387">MAGIAAKTTSAEGAAGPLPLVSVNHISLVCRSVQDSMDFYEHVLGFFPIKRPGSFNFDGAWLFSYGMGIHLLQSPNPGAMPKKQEINPMDNHMSFQCESMQVVESKLVEMNIKFVKRTVEEGGISVDQLFFHDPDDFMIEICNCDNLPVEYLGSAGSACPLNCHSNASSTNAALQQQQISASCASAATISHQMLRVP</sequence>
<dbReference type="Gene3D" id="3.10.180.10">
    <property type="entry name" value="2,3-Dihydroxybiphenyl 1,2-Dioxygenase, domain 1"/>
    <property type="match status" value="1"/>
</dbReference>
<dbReference type="InterPro" id="IPR037523">
    <property type="entry name" value="VOC_core"/>
</dbReference>
<proteinExistence type="evidence at transcript level"/>
<dbReference type="PANTHER" id="PTHR46142:SF3">
    <property type="entry name" value="F18B13.24 PROTEIN"/>
    <property type="match status" value="1"/>
</dbReference>
<name>A9P1X4_PICSI</name>
<reference evidence="2" key="1">
    <citation type="journal article" date="2008" name="BMC Genomics">
        <title>A conifer genomics resource of 200,000 spruce (Picea spp.) ESTs and 6,464 high-quality, sequence-finished full-length cDNAs for Sitka spruce (Picea sitchensis).</title>
        <authorList>
            <person name="Ralph S.G."/>
            <person name="Chun H.J."/>
            <person name="Kolosova N."/>
            <person name="Cooper D."/>
            <person name="Oddy C."/>
            <person name="Ritland C.E."/>
            <person name="Kirkpatrick R."/>
            <person name="Moore R."/>
            <person name="Barber S."/>
            <person name="Holt R.A."/>
            <person name="Jones S.J."/>
            <person name="Marra M.A."/>
            <person name="Douglas C.J."/>
            <person name="Ritland K."/>
            <person name="Bohlmann J."/>
        </authorList>
    </citation>
    <scope>NUCLEOTIDE SEQUENCE</scope>
    <source>
        <tissue evidence="2">Green portion of the leader tissue</tissue>
    </source>
</reference>
<dbReference type="EMBL" id="EF087650">
    <property type="protein sequence ID" value="ABK26885.1"/>
    <property type="molecule type" value="mRNA"/>
</dbReference>
<dbReference type="PANTHER" id="PTHR46142">
    <property type="match status" value="1"/>
</dbReference>